<feature type="region of interest" description="Disordered" evidence="1">
    <location>
        <begin position="59"/>
        <end position="80"/>
    </location>
</feature>
<keyword evidence="2" id="KW-0812">Transmembrane</keyword>
<evidence type="ECO:0000313" key="3">
    <source>
        <dbReference type="EMBL" id="MFD1586597.1"/>
    </source>
</evidence>
<keyword evidence="2" id="KW-1133">Transmembrane helix</keyword>
<reference evidence="3 4" key="1">
    <citation type="journal article" date="2019" name="Int. J. Syst. Evol. Microbiol.">
        <title>The Global Catalogue of Microorganisms (GCM) 10K type strain sequencing project: providing services to taxonomists for standard genome sequencing and annotation.</title>
        <authorList>
            <consortium name="The Broad Institute Genomics Platform"/>
            <consortium name="The Broad Institute Genome Sequencing Center for Infectious Disease"/>
            <person name="Wu L."/>
            <person name="Ma J."/>
        </authorList>
    </citation>
    <scope>NUCLEOTIDE SEQUENCE [LARGE SCALE GENOMIC DNA]</scope>
    <source>
        <strain evidence="3 4">CGMCC 1.12125</strain>
    </source>
</reference>
<evidence type="ECO:0000256" key="1">
    <source>
        <dbReference type="SAM" id="MobiDB-lite"/>
    </source>
</evidence>
<organism evidence="3 4">
    <name type="scientific">Halorientalis brevis</name>
    <dbReference type="NCBI Taxonomy" id="1126241"/>
    <lineage>
        <taxon>Archaea</taxon>
        <taxon>Methanobacteriati</taxon>
        <taxon>Methanobacteriota</taxon>
        <taxon>Stenosarchaea group</taxon>
        <taxon>Halobacteria</taxon>
        <taxon>Halobacteriales</taxon>
        <taxon>Haloarculaceae</taxon>
        <taxon>Halorientalis</taxon>
    </lineage>
</organism>
<evidence type="ECO:0000313" key="4">
    <source>
        <dbReference type="Proteomes" id="UP001597119"/>
    </source>
</evidence>
<keyword evidence="4" id="KW-1185">Reference proteome</keyword>
<comment type="caution">
    <text evidence="3">The sequence shown here is derived from an EMBL/GenBank/DDBJ whole genome shotgun (WGS) entry which is preliminary data.</text>
</comment>
<protein>
    <recommendedName>
        <fullName evidence="5">DUF2892 domain-containing protein</fullName>
    </recommendedName>
</protein>
<dbReference type="AlphaFoldDB" id="A0ABD6C9K2"/>
<feature type="compositionally biased region" description="Polar residues" evidence="1">
    <location>
        <begin position="69"/>
        <end position="80"/>
    </location>
</feature>
<evidence type="ECO:0000256" key="2">
    <source>
        <dbReference type="SAM" id="Phobius"/>
    </source>
</evidence>
<sequence length="80" mass="8452">MDDDALLRQTIRRCTAVLVATIGITGWTLMGERQAGPPLLLAFGAIVYLAAQYMDLTPTQAGTDKDSSKSAPAENSGNNP</sequence>
<dbReference type="Proteomes" id="UP001597119">
    <property type="component" value="Unassembled WGS sequence"/>
</dbReference>
<accession>A0ABD6C9K2</accession>
<name>A0ABD6C9K2_9EURY</name>
<feature type="transmembrane region" description="Helical" evidence="2">
    <location>
        <begin position="12"/>
        <end position="29"/>
    </location>
</feature>
<keyword evidence="2" id="KW-0472">Membrane</keyword>
<feature type="transmembrane region" description="Helical" evidence="2">
    <location>
        <begin position="35"/>
        <end position="51"/>
    </location>
</feature>
<proteinExistence type="predicted"/>
<dbReference type="EMBL" id="JBHUDJ010000002">
    <property type="protein sequence ID" value="MFD1586597.1"/>
    <property type="molecule type" value="Genomic_DNA"/>
</dbReference>
<gene>
    <name evidence="3" type="ORF">ACFR9U_06355</name>
</gene>
<evidence type="ECO:0008006" key="5">
    <source>
        <dbReference type="Google" id="ProtNLM"/>
    </source>
</evidence>
<dbReference type="RefSeq" id="WP_247379381.1">
    <property type="nucleotide sequence ID" value="NZ_JALLGV010000007.1"/>
</dbReference>